<sequence>MTSSIAASNVHIAGFGVETGLGFGHARLLQSIENSESAARRGFFGKPFEAGMAGFGFNPQVVSLSAPAKKSNGGYHQALAKDVAGITRKVIVDALDSASIPTDSLTHKRVCVFYGGPGMLPEIANFLPYIRRNDKNDISFHRGIRNLTFENHNQDAVARLLRDGLGLRERPISVYSASCSSFAAAYLAYCSVKSHTCDLAIAVSFQHVSLFDLMFMNGFGGVAAGRSGPFSANGEGTVLGDGACAMVLESPAHLHARKGTPYASMDSMVMRQSAGTVSRSTTFTPDFRVIGRTIAKAMEDANGLGANDIACVFPHGNGIRSSDRSEALALQKVWGALDTPVVSYKAQIGYLMASSALVDMALMSGFLGSGSLPAFKCEGEVDAGLGINLHANKSAYRLSGNAGVKIGLGIEGSVGAAVIRSLRWRRRSP</sequence>
<comment type="similarity">
    <text evidence="2 4">Belongs to the thiolase-like superfamily. Beta-ketoacyl-ACP synthases family.</text>
</comment>
<dbReference type="InterPro" id="IPR014031">
    <property type="entry name" value="Ketoacyl_synth_C"/>
</dbReference>
<dbReference type="PANTHER" id="PTHR11712:SF336">
    <property type="entry name" value="3-OXOACYL-[ACYL-CARRIER-PROTEIN] SYNTHASE, MITOCHONDRIAL"/>
    <property type="match status" value="1"/>
</dbReference>
<dbReference type="InterPro" id="IPR014030">
    <property type="entry name" value="Ketoacyl_synth_N"/>
</dbReference>
<gene>
    <name evidence="6" type="ordered locus">Veis_2537</name>
</gene>
<accession>A1WKX5</accession>
<protein>
    <submittedName>
        <fullName evidence="6">Beta-ketoacyl synthase</fullName>
    </submittedName>
</protein>
<dbReference type="AlphaFoldDB" id="A1WKX5"/>
<dbReference type="STRING" id="391735.Veis_2537"/>
<dbReference type="SMART" id="SM00825">
    <property type="entry name" value="PKS_KS"/>
    <property type="match status" value="1"/>
</dbReference>
<organism evidence="6 7">
    <name type="scientific">Verminephrobacter eiseniae (strain EF01-2)</name>
    <dbReference type="NCBI Taxonomy" id="391735"/>
    <lineage>
        <taxon>Bacteria</taxon>
        <taxon>Pseudomonadati</taxon>
        <taxon>Pseudomonadota</taxon>
        <taxon>Betaproteobacteria</taxon>
        <taxon>Burkholderiales</taxon>
        <taxon>Comamonadaceae</taxon>
        <taxon>Verminephrobacter</taxon>
    </lineage>
</organism>
<dbReference type="PANTHER" id="PTHR11712">
    <property type="entry name" value="POLYKETIDE SYNTHASE-RELATED"/>
    <property type="match status" value="1"/>
</dbReference>
<keyword evidence="7" id="KW-1185">Reference proteome</keyword>
<comment type="pathway">
    <text evidence="1">Lipid metabolism; fatty acid biosynthesis.</text>
</comment>
<dbReference type="OrthoDB" id="6452348at2"/>
<dbReference type="GO" id="GO:0005829">
    <property type="term" value="C:cytosol"/>
    <property type="evidence" value="ECO:0007669"/>
    <property type="project" value="TreeGrafter"/>
</dbReference>
<dbReference type="GeneID" id="76461069"/>
<evidence type="ECO:0000256" key="2">
    <source>
        <dbReference type="ARBA" id="ARBA00008467"/>
    </source>
</evidence>
<dbReference type="RefSeq" id="WP_011810283.1">
    <property type="nucleotide sequence ID" value="NC_008786.1"/>
</dbReference>
<proteinExistence type="inferred from homology"/>
<dbReference type="InterPro" id="IPR016039">
    <property type="entry name" value="Thiolase-like"/>
</dbReference>
<keyword evidence="3 4" id="KW-0808">Transferase</keyword>
<feature type="domain" description="Ketosynthase family 3 (KS3)" evidence="5">
    <location>
        <begin position="10"/>
        <end position="374"/>
    </location>
</feature>
<dbReference type="EMBL" id="CP000542">
    <property type="protein sequence ID" value="ABM58282.1"/>
    <property type="molecule type" value="Genomic_DNA"/>
</dbReference>
<dbReference type="InterPro" id="IPR020841">
    <property type="entry name" value="PKS_Beta-ketoAc_synthase_dom"/>
</dbReference>
<evidence type="ECO:0000259" key="5">
    <source>
        <dbReference type="SMART" id="SM00825"/>
    </source>
</evidence>
<dbReference type="KEGG" id="vei:Veis_2537"/>
<dbReference type="GO" id="GO:0006633">
    <property type="term" value="P:fatty acid biosynthetic process"/>
    <property type="evidence" value="ECO:0007669"/>
    <property type="project" value="TreeGrafter"/>
</dbReference>
<evidence type="ECO:0000313" key="7">
    <source>
        <dbReference type="Proteomes" id="UP000000374"/>
    </source>
</evidence>
<dbReference type="InterPro" id="IPR000794">
    <property type="entry name" value="Beta-ketoacyl_synthase"/>
</dbReference>
<evidence type="ECO:0000313" key="6">
    <source>
        <dbReference type="EMBL" id="ABM58282.1"/>
    </source>
</evidence>
<dbReference type="Gene3D" id="3.40.47.10">
    <property type="match status" value="2"/>
</dbReference>
<dbReference type="HOGENOM" id="CLU_659985_0_0_4"/>
<reference evidence="7" key="1">
    <citation type="submission" date="2006-12" db="EMBL/GenBank/DDBJ databases">
        <title>Complete sequence of chromosome 1 of Verminephrobacter eiseniae EF01-2.</title>
        <authorList>
            <person name="Copeland A."/>
            <person name="Lucas S."/>
            <person name="Lapidus A."/>
            <person name="Barry K."/>
            <person name="Detter J.C."/>
            <person name="Glavina del Rio T."/>
            <person name="Dalin E."/>
            <person name="Tice H."/>
            <person name="Pitluck S."/>
            <person name="Chertkov O."/>
            <person name="Brettin T."/>
            <person name="Bruce D."/>
            <person name="Han C."/>
            <person name="Tapia R."/>
            <person name="Gilna P."/>
            <person name="Schmutz J."/>
            <person name="Larimer F."/>
            <person name="Land M."/>
            <person name="Hauser L."/>
            <person name="Kyrpides N."/>
            <person name="Kim E."/>
            <person name="Stahl D."/>
            <person name="Richardson P."/>
        </authorList>
    </citation>
    <scope>NUCLEOTIDE SEQUENCE [LARGE SCALE GENOMIC DNA]</scope>
    <source>
        <strain evidence="7">EF01-2</strain>
    </source>
</reference>
<evidence type="ECO:0000256" key="3">
    <source>
        <dbReference type="ARBA" id="ARBA00022679"/>
    </source>
</evidence>
<dbReference type="eggNOG" id="COG0304">
    <property type="taxonomic scope" value="Bacteria"/>
</dbReference>
<dbReference type="Proteomes" id="UP000000374">
    <property type="component" value="Chromosome"/>
</dbReference>
<dbReference type="GO" id="GO:0004315">
    <property type="term" value="F:3-oxoacyl-[acyl-carrier-protein] synthase activity"/>
    <property type="evidence" value="ECO:0007669"/>
    <property type="project" value="TreeGrafter"/>
</dbReference>
<name>A1WKX5_VEREI</name>
<dbReference type="Pfam" id="PF02801">
    <property type="entry name" value="Ketoacyl-synt_C"/>
    <property type="match status" value="1"/>
</dbReference>
<dbReference type="Pfam" id="PF00109">
    <property type="entry name" value="ketoacyl-synt"/>
    <property type="match status" value="1"/>
</dbReference>
<evidence type="ECO:0000256" key="1">
    <source>
        <dbReference type="ARBA" id="ARBA00005194"/>
    </source>
</evidence>
<dbReference type="SUPFAM" id="SSF53901">
    <property type="entry name" value="Thiolase-like"/>
    <property type="match status" value="1"/>
</dbReference>
<evidence type="ECO:0000256" key="4">
    <source>
        <dbReference type="RuleBase" id="RU003694"/>
    </source>
</evidence>